<sequence>MYLLHFKAENRAVDASSSAVIAKNAETSGIELANSNAL</sequence>
<proteinExistence type="predicted"/>
<reference evidence="1 2" key="1">
    <citation type="journal article" date="2012" name="J. Bacteriol.">
        <title>Genome sequences of type strains of seven species of the marine bacterium Pseudoalteromonas.</title>
        <authorList>
            <person name="Xie B.B."/>
            <person name="Shu Y.L."/>
            <person name="Qin Q.L."/>
            <person name="Rong J.C."/>
            <person name="Zhang X.Y."/>
            <person name="Chen X.L."/>
            <person name="Shi M."/>
            <person name="He H.L."/>
            <person name="Zhou B.C."/>
            <person name="Zhang Y.Z."/>
        </authorList>
    </citation>
    <scope>NUCLEOTIDE SEQUENCE [LARGE SCALE GENOMIC DNA]</scope>
    <source>
        <strain evidence="1 2">A 37-1-2</strain>
    </source>
</reference>
<dbReference type="KEGG" id="part:PARC_a1629"/>
<dbReference type="EMBL" id="CP011025">
    <property type="protein sequence ID" value="ATC86223.1"/>
    <property type="molecule type" value="Genomic_DNA"/>
</dbReference>
<gene>
    <name evidence="1" type="ORF">PARC_a1629</name>
</gene>
<accession>A0A290S282</accession>
<dbReference type="Proteomes" id="UP000016505">
    <property type="component" value="Chromosome I"/>
</dbReference>
<evidence type="ECO:0000313" key="1">
    <source>
        <dbReference type="EMBL" id="ATC86223.1"/>
    </source>
</evidence>
<name>A0A290S282_9GAMM</name>
<protein>
    <submittedName>
        <fullName evidence="1">Uncharacterized protein</fullName>
    </submittedName>
</protein>
<evidence type="ECO:0000313" key="2">
    <source>
        <dbReference type="Proteomes" id="UP000016505"/>
    </source>
</evidence>
<organism evidence="1 2">
    <name type="scientific">Pseudoalteromonas arctica A 37-1-2</name>
    <dbReference type="NCBI Taxonomy" id="1117313"/>
    <lineage>
        <taxon>Bacteria</taxon>
        <taxon>Pseudomonadati</taxon>
        <taxon>Pseudomonadota</taxon>
        <taxon>Gammaproteobacteria</taxon>
        <taxon>Alteromonadales</taxon>
        <taxon>Pseudoalteromonadaceae</taxon>
        <taxon>Pseudoalteromonas</taxon>
    </lineage>
</organism>
<dbReference type="AlphaFoldDB" id="A0A290S282"/>